<evidence type="ECO:0000256" key="1">
    <source>
        <dbReference type="ARBA" id="ARBA00022723"/>
    </source>
</evidence>
<dbReference type="InterPro" id="IPR013083">
    <property type="entry name" value="Znf_RING/FYVE/PHD"/>
</dbReference>
<dbReference type="PROSITE" id="PS50089">
    <property type="entry name" value="ZF_RING_2"/>
    <property type="match status" value="1"/>
</dbReference>
<evidence type="ECO:0000256" key="4">
    <source>
        <dbReference type="PROSITE-ProRule" id="PRU00175"/>
    </source>
</evidence>
<organism evidence="7 8">
    <name type="scientific">Sporothrix schenckii (strain ATCC 58251 / de Perez 2211183)</name>
    <name type="common">Rose-picker's disease fungus</name>
    <dbReference type="NCBI Taxonomy" id="1391915"/>
    <lineage>
        <taxon>Eukaryota</taxon>
        <taxon>Fungi</taxon>
        <taxon>Dikarya</taxon>
        <taxon>Ascomycota</taxon>
        <taxon>Pezizomycotina</taxon>
        <taxon>Sordariomycetes</taxon>
        <taxon>Sordariomycetidae</taxon>
        <taxon>Ophiostomatales</taxon>
        <taxon>Ophiostomataceae</taxon>
        <taxon>Sporothrix</taxon>
    </lineage>
</organism>
<dbReference type="AlphaFoldDB" id="U7Q5L8"/>
<evidence type="ECO:0000259" key="6">
    <source>
        <dbReference type="PROSITE" id="PS50089"/>
    </source>
</evidence>
<evidence type="ECO:0000313" key="8">
    <source>
        <dbReference type="Proteomes" id="UP000018087"/>
    </source>
</evidence>
<feature type="domain" description="RING-type" evidence="6">
    <location>
        <begin position="357"/>
        <end position="397"/>
    </location>
</feature>
<feature type="compositionally biased region" description="Low complexity" evidence="5">
    <location>
        <begin position="245"/>
        <end position="271"/>
    </location>
</feature>
<feature type="compositionally biased region" description="Low complexity" evidence="5">
    <location>
        <begin position="197"/>
        <end position="213"/>
    </location>
</feature>
<dbReference type="InterPro" id="IPR047134">
    <property type="entry name" value="RNF4"/>
</dbReference>
<dbReference type="PROSITE" id="PS00518">
    <property type="entry name" value="ZF_RING_1"/>
    <property type="match status" value="1"/>
</dbReference>
<reference evidence="8" key="1">
    <citation type="journal article" date="2014" name="Genome Announc.">
        <title>Genome sequence of the pathogenic fungus Sporothrix schenckii (ATCC 58251).</title>
        <authorList>
            <person name="Cuomo C.A."/>
            <person name="Rodriguez-Del Valle N."/>
            <person name="Perez-Sanchez L."/>
            <person name="Abouelleil A."/>
            <person name="Goldberg J."/>
            <person name="Young S."/>
            <person name="Zeng Q."/>
            <person name="Birren B.W."/>
        </authorList>
    </citation>
    <scope>NUCLEOTIDE SEQUENCE [LARGE SCALE GENOMIC DNA]</scope>
    <source>
        <strain evidence="8">ATCC 58251 / de Perez 2211183</strain>
    </source>
</reference>
<proteinExistence type="predicted"/>
<dbReference type="Pfam" id="PF13920">
    <property type="entry name" value="zf-C3HC4_3"/>
    <property type="match status" value="1"/>
</dbReference>
<dbReference type="PANTHER" id="PTHR23041:SF78">
    <property type="entry name" value="E3 UBIQUITIN-PROTEIN LIGASE RNF4"/>
    <property type="match status" value="1"/>
</dbReference>
<evidence type="ECO:0000256" key="3">
    <source>
        <dbReference type="ARBA" id="ARBA00022833"/>
    </source>
</evidence>
<feature type="region of interest" description="Disordered" evidence="5">
    <location>
        <begin position="141"/>
        <end position="299"/>
    </location>
</feature>
<dbReference type="STRING" id="1391915.U7Q5L8"/>
<gene>
    <name evidence="7" type="ORF">HMPREF1624_00296</name>
</gene>
<evidence type="ECO:0000256" key="2">
    <source>
        <dbReference type="ARBA" id="ARBA00022771"/>
    </source>
</evidence>
<dbReference type="InterPro" id="IPR017907">
    <property type="entry name" value="Znf_RING_CS"/>
</dbReference>
<dbReference type="EMBL" id="KI440842">
    <property type="protein sequence ID" value="ERT02001.1"/>
    <property type="molecule type" value="Genomic_DNA"/>
</dbReference>
<feature type="compositionally biased region" description="Acidic residues" evidence="5">
    <location>
        <begin position="287"/>
        <end position="299"/>
    </location>
</feature>
<dbReference type="GO" id="GO:0008270">
    <property type="term" value="F:zinc ion binding"/>
    <property type="evidence" value="ECO:0007669"/>
    <property type="project" value="UniProtKB-KW"/>
</dbReference>
<dbReference type="SUPFAM" id="SSF57850">
    <property type="entry name" value="RING/U-box"/>
    <property type="match status" value="1"/>
</dbReference>
<dbReference type="PANTHER" id="PTHR23041">
    <property type="entry name" value="RING FINGER DOMAIN-CONTAINING"/>
    <property type="match status" value="1"/>
</dbReference>
<feature type="compositionally biased region" description="Polar residues" evidence="5">
    <location>
        <begin position="180"/>
        <end position="190"/>
    </location>
</feature>
<dbReference type="Gene3D" id="3.30.40.10">
    <property type="entry name" value="Zinc/RING finger domain, C3HC4 (zinc finger)"/>
    <property type="match status" value="1"/>
</dbReference>
<sequence>MARRVLAADSTEDIFALDRSRSIDQDTVPTNDQSDDLLPVDDSVNSDYFSDFFDVDRVANIETGNAYSNDVLGDEDDDEDILSRHPPARRQPSFNHADSAIHIEDDDDDDLHLLGQGDFSSPSILNDTPLQGTPLRVSERINLSPDDDTMPQTRSRAASQAVAAAAPFPLPLPGDPIVPSTATPTPSWSRTRAGFNALPSPTAVTTTSSAPRSSAKRRRSNDPGVGSSSTGLPPMAMILASVGTSSGSANGDSQASSSSSSTGNNTTGQSTRSRISPKRPRVNEPIILDDDLFGSDDDDNGGVEMVNLVDVDRPQTVGVKDEIVEATEGQETEGAAGRLGEAQPEKKNLIKLSGLQCVICMDDMTDMTVTHCGHLFCGECLFSSLHSTEQRICPICRSKIEMRAPHMSTAKMARTYYPLQLKLRPRKPA</sequence>
<dbReference type="HOGENOM" id="CLU_639639_0_0_1"/>
<evidence type="ECO:0000256" key="5">
    <source>
        <dbReference type="SAM" id="MobiDB-lite"/>
    </source>
</evidence>
<dbReference type="InterPro" id="IPR001841">
    <property type="entry name" value="Znf_RING"/>
</dbReference>
<feature type="compositionally biased region" description="Low complexity" evidence="5">
    <location>
        <begin position="157"/>
        <end position="167"/>
    </location>
</feature>
<protein>
    <recommendedName>
        <fullName evidence="6">RING-type domain-containing protein</fullName>
    </recommendedName>
</protein>
<evidence type="ECO:0000313" key="7">
    <source>
        <dbReference type="EMBL" id="ERT02001.1"/>
    </source>
</evidence>
<accession>U7Q5L8</accession>
<dbReference type="Proteomes" id="UP000018087">
    <property type="component" value="Unassembled WGS sequence"/>
</dbReference>
<name>U7Q5L8_SPOS1</name>
<keyword evidence="3" id="KW-0862">Zinc</keyword>
<keyword evidence="2 4" id="KW-0863">Zinc-finger</keyword>
<dbReference type="SMART" id="SM00184">
    <property type="entry name" value="RING"/>
    <property type="match status" value="1"/>
</dbReference>
<feature type="region of interest" description="Disordered" evidence="5">
    <location>
        <begin position="67"/>
        <end position="96"/>
    </location>
</feature>
<dbReference type="eggNOG" id="KOG0317">
    <property type="taxonomic scope" value="Eukaryota"/>
</dbReference>
<keyword evidence="1" id="KW-0479">Metal-binding</keyword>
<keyword evidence="8" id="KW-1185">Reference proteome</keyword>
<dbReference type="OrthoDB" id="6270329at2759"/>